<organism evidence="1 2">
    <name type="scientific">Plakobranchus ocellatus</name>
    <dbReference type="NCBI Taxonomy" id="259542"/>
    <lineage>
        <taxon>Eukaryota</taxon>
        <taxon>Metazoa</taxon>
        <taxon>Spiralia</taxon>
        <taxon>Lophotrochozoa</taxon>
        <taxon>Mollusca</taxon>
        <taxon>Gastropoda</taxon>
        <taxon>Heterobranchia</taxon>
        <taxon>Euthyneura</taxon>
        <taxon>Panpulmonata</taxon>
        <taxon>Sacoglossa</taxon>
        <taxon>Placobranchoidea</taxon>
        <taxon>Plakobranchidae</taxon>
        <taxon>Plakobranchus</taxon>
    </lineage>
</organism>
<keyword evidence="2" id="KW-1185">Reference proteome</keyword>
<dbReference type="Proteomes" id="UP000735302">
    <property type="component" value="Unassembled WGS sequence"/>
</dbReference>
<dbReference type="AlphaFoldDB" id="A0AAV4BEQ5"/>
<reference evidence="1 2" key="1">
    <citation type="journal article" date="2021" name="Elife">
        <title>Chloroplast acquisition without the gene transfer in kleptoplastic sea slugs, Plakobranchus ocellatus.</title>
        <authorList>
            <person name="Maeda T."/>
            <person name="Takahashi S."/>
            <person name="Yoshida T."/>
            <person name="Shimamura S."/>
            <person name="Takaki Y."/>
            <person name="Nagai Y."/>
            <person name="Toyoda A."/>
            <person name="Suzuki Y."/>
            <person name="Arimoto A."/>
            <person name="Ishii H."/>
            <person name="Satoh N."/>
            <person name="Nishiyama T."/>
            <person name="Hasebe M."/>
            <person name="Maruyama T."/>
            <person name="Minagawa J."/>
            <person name="Obokata J."/>
            <person name="Shigenobu S."/>
        </authorList>
    </citation>
    <scope>NUCLEOTIDE SEQUENCE [LARGE SCALE GENOMIC DNA]</scope>
</reference>
<protein>
    <submittedName>
        <fullName evidence="1">Uncharacterized protein</fullName>
    </submittedName>
</protein>
<evidence type="ECO:0000313" key="1">
    <source>
        <dbReference type="EMBL" id="GFO17610.1"/>
    </source>
</evidence>
<gene>
    <name evidence="1" type="ORF">PoB_004411500</name>
</gene>
<accession>A0AAV4BEQ5</accession>
<name>A0AAV4BEQ5_9GAST</name>
<proteinExistence type="predicted"/>
<comment type="caution">
    <text evidence="1">The sequence shown here is derived from an EMBL/GenBank/DDBJ whole genome shotgun (WGS) entry which is preliminary data.</text>
</comment>
<evidence type="ECO:0000313" key="2">
    <source>
        <dbReference type="Proteomes" id="UP000735302"/>
    </source>
</evidence>
<sequence>MQPHANRILNKASVCFLRDTSAFNPHTKVTVIKVELSWFYLIFALKLLRSACCDKIQTFFFLRGNKALVALRLVNTTQDTRGLSCPVFESQPVTEILA</sequence>
<dbReference type="EMBL" id="BLXT01004836">
    <property type="protein sequence ID" value="GFO17610.1"/>
    <property type="molecule type" value="Genomic_DNA"/>
</dbReference>